<reference evidence="1 2" key="1">
    <citation type="journal article" date="2020" name="Cell">
        <title>Large-Scale Comparative Analyses of Tick Genomes Elucidate Their Genetic Diversity and Vector Capacities.</title>
        <authorList>
            <consortium name="Tick Genome and Microbiome Consortium (TIGMIC)"/>
            <person name="Jia N."/>
            <person name="Wang J."/>
            <person name="Shi W."/>
            <person name="Du L."/>
            <person name="Sun Y."/>
            <person name="Zhan W."/>
            <person name="Jiang J.F."/>
            <person name="Wang Q."/>
            <person name="Zhang B."/>
            <person name="Ji P."/>
            <person name="Bell-Sakyi L."/>
            <person name="Cui X.M."/>
            <person name="Yuan T.T."/>
            <person name="Jiang B.G."/>
            <person name="Yang W.F."/>
            <person name="Lam T.T."/>
            <person name="Chang Q.C."/>
            <person name="Ding S.J."/>
            <person name="Wang X.J."/>
            <person name="Zhu J.G."/>
            <person name="Ruan X.D."/>
            <person name="Zhao L."/>
            <person name="Wei J.T."/>
            <person name="Ye R.Z."/>
            <person name="Que T.C."/>
            <person name="Du C.H."/>
            <person name="Zhou Y.H."/>
            <person name="Cheng J.X."/>
            <person name="Dai P.F."/>
            <person name="Guo W.B."/>
            <person name="Han X.H."/>
            <person name="Huang E.J."/>
            <person name="Li L.F."/>
            <person name="Wei W."/>
            <person name="Gao Y.C."/>
            <person name="Liu J.Z."/>
            <person name="Shao H.Z."/>
            <person name="Wang X."/>
            <person name="Wang C.C."/>
            <person name="Yang T.C."/>
            <person name="Huo Q.B."/>
            <person name="Li W."/>
            <person name="Chen H.Y."/>
            <person name="Chen S.E."/>
            <person name="Zhou L.G."/>
            <person name="Ni X.B."/>
            <person name="Tian J.H."/>
            <person name="Sheng Y."/>
            <person name="Liu T."/>
            <person name="Pan Y.S."/>
            <person name="Xia L.Y."/>
            <person name="Li J."/>
            <person name="Zhao F."/>
            <person name="Cao W.C."/>
        </authorList>
    </citation>
    <scope>NUCLEOTIDE SEQUENCE [LARGE SCALE GENOMIC DNA]</scope>
    <source>
        <strain evidence="1">Iper-2018</strain>
    </source>
</reference>
<accession>A0AC60QU18</accession>
<gene>
    <name evidence="1" type="ORF">HPB47_015270</name>
</gene>
<dbReference type="EMBL" id="JABSTQ010003817">
    <property type="protein sequence ID" value="KAG0443117.1"/>
    <property type="molecule type" value="Genomic_DNA"/>
</dbReference>
<name>A0AC60QU18_IXOPE</name>
<evidence type="ECO:0000313" key="2">
    <source>
        <dbReference type="Proteomes" id="UP000805193"/>
    </source>
</evidence>
<evidence type="ECO:0000313" key="1">
    <source>
        <dbReference type="EMBL" id="KAG0443117.1"/>
    </source>
</evidence>
<protein>
    <submittedName>
        <fullName evidence="1">Uncharacterized protein</fullName>
    </submittedName>
</protein>
<organism evidence="1 2">
    <name type="scientific">Ixodes persulcatus</name>
    <name type="common">Taiga tick</name>
    <dbReference type="NCBI Taxonomy" id="34615"/>
    <lineage>
        <taxon>Eukaryota</taxon>
        <taxon>Metazoa</taxon>
        <taxon>Ecdysozoa</taxon>
        <taxon>Arthropoda</taxon>
        <taxon>Chelicerata</taxon>
        <taxon>Arachnida</taxon>
        <taxon>Acari</taxon>
        <taxon>Parasitiformes</taxon>
        <taxon>Ixodida</taxon>
        <taxon>Ixodoidea</taxon>
        <taxon>Ixodidae</taxon>
        <taxon>Ixodinae</taxon>
        <taxon>Ixodes</taxon>
    </lineage>
</organism>
<proteinExistence type="predicted"/>
<comment type="caution">
    <text evidence="1">The sequence shown here is derived from an EMBL/GenBank/DDBJ whole genome shotgun (WGS) entry which is preliminary data.</text>
</comment>
<keyword evidence="2" id="KW-1185">Reference proteome</keyword>
<sequence>MSSWEPAEKHAFRLGERSFHIKCTQYLLSRLPFDIVILRGLRCLHPESRERESSSRDSRQLATKFPHVIQSQDVSALMDEYTLLQLKPIEVCSSSRSKDFGDIETGHTLLAEEKARLAGALEKVSKI</sequence>
<dbReference type="Proteomes" id="UP000805193">
    <property type="component" value="Unassembled WGS sequence"/>
</dbReference>